<keyword evidence="1" id="KW-0812">Transmembrane</keyword>
<protein>
    <submittedName>
        <fullName evidence="2">Uncharacterized protein</fullName>
    </submittedName>
</protein>
<reference evidence="2" key="1">
    <citation type="submission" date="2021-02" db="EMBL/GenBank/DDBJ databases">
        <authorList>
            <person name="Nowell W R."/>
        </authorList>
    </citation>
    <scope>NUCLEOTIDE SEQUENCE</scope>
</reference>
<proteinExistence type="predicted"/>
<organism evidence="2 3">
    <name type="scientific">Rotaria magnacalcarata</name>
    <dbReference type="NCBI Taxonomy" id="392030"/>
    <lineage>
        <taxon>Eukaryota</taxon>
        <taxon>Metazoa</taxon>
        <taxon>Spiralia</taxon>
        <taxon>Gnathifera</taxon>
        <taxon>Rotifera</taxon>
        <taxon>Eurotatoria</taxon>
        <taxon>Bdelloidea</taxon>
        <taxon>Philodinida</taxon>
        <taxon>Philodinidae</taxon>
        <taxon>Rotaria</taxon>
    </lineage>
</organism>
<name>A0A8S2ZD00_9BILA</name>
<evidence type="ECO:0000313" key="2">
    <source>
        <dbReference type="EMBL" id="CAF4605475.1"/>
    </source>
</evidence>
<dbReference type="Proteomes" id="UP000676336">
    <property type="component" value="Unassembled WGS sequence"/>
</dbReference>
<dbReference type="EMBL" id="CAJOBI010104849">
    <property type="protein sequence ID" value="CAF4605475.1"/>
    <property type="molecule type" value="Genomic_DNA"/>
</dbReference>
<feature type="non-terminal residue" evidence="2">
    <location>
        <position position="1"/>
    </location>
</feature>
<feature type="non-terminal residue" evidence="2">
    <location>
        <position position="63"/>
    </location>
</feature>
<dbReference type="InterPro" id="IPR016579">
    <property type="entry name" value="Synaptogyrin"/>
</dbReference>
<feature type="transmembrane region" description="Helical" evidence="1">
    <location>
        <begin position="6"/>
        <end position="28"/>
    </location>
</feature>
<evidence type="ECO:0000256" key="1">
    <source>
        <dbReference type="SAM" id="Phobius"/>
    </source>
</evidence>
<keyword evidence="1" id="KW-0472">Membrane</keyword>
<evidence type="ECO:0000313" key="3">
    <source>
        <dbReference type="Proteomes" id="UP000676336"/>
    </source>
</evidence>
<accession>A0A8S2ZD00</accession>
<comment type="caution">
    <text evidence="2">The sequence shown here is derived from an EMBL/GenBank/DDBJ whole genome shotgun (WGS) entry which is preliminary data.</text>
</comment>
<gene>
    <name evidence="2" type="ORF">SMN809_LOCUS39255</name>
</gene>
<dbReference type="GO" id="GO:0030672">
    <property type="term" value="C:synaptic vesicle membrane"/>
    <property type="evidence" value="ECO:0007669"/>
    <property type="project" value="TreeGrafter"/>
</dbReference>
<dbReference type="PANTHER" id="PTHR10838:SF20">
    <property type="entry name" value="SYNAPTOGYRIN"/>
    <property type="match status" value="1"/>
</dbReference>
<dbReference type="PANTHER" id="PTHR10838">
    <property type="entry name" value="SYNAPTOGYRIN"/>
    <property type="match status" value="1"/>
</dbReference>
<sequence length="63" mass="6872">NGRNSVQAAIAFAFFSIFVWVGLTFFAFQRYREGILNLFSSNYEDPSTGSTQTYGGYPSSGGA</sequence>
<dbReference type="GO" id="GO:0031594">
    <property type="term" value="C:neuromuscular junction"/>
    <property type="evidence" value="ECO:0007669"/>
    <property type="project" value="TreeGrafter"/>
</dbReference>
<keyword evidence="1" id="KW-1133">Transmembrane helix</keyword>
<dbReference type="AlphaFoldDB" id="A0A8S2ZD00"/>